<dbReference type="AlphaFoldDB" id="A0A6L9QIB4"/>
<evidence type="ECO:0000313" key="2">
    <source>
        <dbReference type="EMBL" id="NEA24756.1"/>
    </source>
</evidence>
<evidence type="ECO:0000313" key="3">
    <source>
        <dbReference type="Proteomes" id="UP000475532"/>
    </source>
</evidence>
<comment type="caution">
    <text evidence="2">The sequence shown here is derived from an EMBL/GenBank/DDBJ whole genome shotgun (WGS) entry which is preliminary data.</text>
</comment>
<dbReference type="Proteomes" id="UP000475532">
    <property type="component" value="Unassembled WGS sequence"/>
</dbReference>
<dbReference type="Pfam" id="PF13592">
    <property type="entry name" value="HTH_33"/>
    <property type="match status" value="1"/>
</dbReference>
<organism evidence="2 3">
    <name type="scientific">Actinomadura bangladeshensis</name>
    <dbReference type="NCBI Taxonomy" id="453573"/>
    <lineage>
        <taxon>Bacteria</taxon>
        <taxon>Bacillati</taxon>
        <taxon>Actinomycetota</taxon>
        <taxon>Actinomycetes</taxon>
        <taxon>Streptosporangiales</taxon>
        <taxon>Thermomonosporaceae</taxon>
        <taxon>Actinomadura</taxon>
    </lineage>
</organism>
<proteinExistence type="predicted"/>
<name>A0A6L9QIB4_9ACTN</name>
<reference evidence="2 3" key="1">
    <citation type="submission" date="2020-01" db="EMBL/GenBank/DDBJ databases">
        <title>Insect and environment-associated Actinomycetes.</title>
        <authorList>
            <person name="Currrie C."/>
            <person name="Chevrette M."/>
            <person name="Carlson C."/>
            <person name="Stubbendieck R."/>
            <person name="Wendt-Pienkowski E."/>
        </authorList>
    </citation>
    <scope>NUCLEOTIDE SEQUENCE [LARGE SCALE GENOMIC DNA]</scope>
    <source>
        <strain evidence="2 3">SID10258</strain>
    </source>
</reference>
<dbReference type="InterPro" id="IPR025959">
    <property type="entry name" value="Winged_HTH_dom"/>
</dbReference>
<gene>
    <name evidence="2" type="ORF">G3I70_20020</name>
</gene>
<feature type="domain" description="Winged helix-turn helix" evidence="1">
    <location>
        <begin position="100"/>
        <end position="157"/>
    </location>
</feature>
<dbReference type="SUPFAM" id="SSF46689">
    <property type="entry name" value="Homeodomain-like"/>
    <property type="match status" value="1"/>
</dbReference>
<sequence>MRYGEGGGLTAVERARREALRLEAARLFEQGCLSDAEIGRRFRVTRMSVNRWRRAWQTGGTAALASKGPGGAKCELTDDQVILLDEALELGPAAHGWTQDQRWTLARIAEVIWELFSVSYTPAGVDVLLHRIGWSVQTPSRRAAERDEQRVDRWRAEVWPTVETLRATWAPGSASKTKPAKG</sequence>
<dbReference type="RefSeq" id="WP_163058149.1">
    <property type="nucleotide sequence ID" value="NZ_JAAGLI010000510.1"/>
</dbReference>
<dbReference type="EMBL" id="JAAGLI010000510">
    <property type="protein sequence ID" value="NEA24756.1"/>
    <property type="molecule type" value="Genomic_DNA"/>
</dbReference>
<protein>
    <submittedName>
        <fullName evidence="2">Helix-turn-helix domain-containing protein</fullName>
    </submittedName>
</protein>
<accession>A0A6L9QIB4</accession>
<dbReference type="Pfam" id="PF13384">
    <property type="entry name" value="HTH_23"/>
    <property type="match status" value="1"/>
</dbReference>
<dbReference type="InterPro" id="IPR009057">
    <property type="entry name" value="Homeodomain-like_sf"/>
</dbReference>
<evidence type="ECO:0000259" key="1">
    <source>
        <dbReference type="Pfam" id="PF13592"/>
    </source>
</evidence>